<proteinExistence type="predicted"/>
<keyword evidence="2" id="KW-0805">Transcription regulation</keyword>
<organism evidence="7 8">
    <name type="scientific">Thlaspi arvense</name>
    <name type="common">Field penny-cress</name>
    <dbReference type="NCBI Taxonomy" id="13288"/>
    <lineage>
        <taxon>Eukaryota</taxon>
        <taxon>Viridiplantae</taxon>
        <taxon>Streptophyta</taxon>
        <taxon>Embryophyta</taxon>
        <taxon>Tracheophyta</taxon>
        <taxon>Spermatophyta</taxon>
        <taxon>Magnoliopsida</taxon>
        <taxon>eudicotyledons</taxon>
        <taxon>Gunneridae</taxon>
        <taxon>Pentapetalae</taxon>
        <taxon>rosids</taxon>
        <taxon>malvids</taxon>
        <taxon>Brassicales</taxon>
        <taxon>Brassicaceae</taxon>
        <taxon>Thlaspideae</taxon>
        <taxon>Thlaspi</taxon>
    </lineage>
</organism>
<dbReference type="AlphaFoldDB" id="A0AAU9R6D3"/>
<keyword evidence="8" id="KW-1185">Reference proteome</keyword>
<dbReference type="Pfam" id="PF00319">
    <property type="entry name" value="SRF-TF"/>
    <property type="match status" value="1"/>
</dbReference>
<evidence type="ECO:0000313" key="7">
    <source>
        <dbReference type="EMBL" id="CAH2034415.1"/>
    </source>
</evidence>
<evidence type="ECO:0000313" key="8">
    <source>
        <dbReference type="Proteomes" id="UP000836841"/>
    </source>
</evidence>
<keyword evidence="5" id="KW-0539">Nucleus</keyword>
<dbReference type="GO" id="GO:0000981">
    <property type="term" value="F:DNA-binding transcription factor activity, RNA polymerase II-specific"/>
    <property type="evidence" value="ECO:0007669"/>
    <property type="project" value="TreeGrafter"/>
</dbReference>
<protein>
    <recommendedName>
        <fullName evidence="6">MADS-box domain-containing protein</fullName>
    </recommendedName>
</protein>
<evidence type="ECO:0000256" key="2">
    <source>
        <dbReference type="ARBA" id="ARBA00023015"/>
    </source>
</evidence>
<gene>
    <name evidence="7" type="ORF">TAV2_LOCUS3432</name>
</gene>
<feature type="domain" description="MADS-box" evidence="6">
    <location>
        <begin position="7"/>
        <end position="67"/>
    </location>
</feature>
<dbReference type="GO" id="GO:0046983">
    <property type="term" value="F:protein dimerization activity"/>
    <property type="evidence" value="ECO:0007669"/>
    <property type="project" value="InterPro"/>
</dbReference>
<evidence type="ECO:0000256" key="3">
    <source>
        <dbReference type="ARBA" id="ARBA00023125"/>
    </source>
</evidence>
<sequence>MIGKKTKGKQKITIRKVEKLEDRMVTFSKRRTGIYTKLTELSILCGSDVAFLVYSGAGKPYTFGSPSFEAVAERFLNGNQPVNNGEGLTSPSSIVEAHKKVKLDELCKTFNKLMEETAEEEEKAKTSAAAIEPSLPVEIDEWWTVEPKNNEEAMQLLRRYEEFYGKLCEAAAVRISGGDAAPSTSTFPQVTLPQVKLTGNYYSRLG</sequence>
<dbReference type="PANTHER" id="PTHR11945">
    <property type="entry name" value="MADS BOX PROTEIN"/>
    <property type="match status" value="1"/>
</dbReference>
<evidence type="ECO:0000256" key="4">
    <source>
        <dbReference type="ARBA" id="ARBA00023163"/>
    </source>
</evidence>
<comment type="subcellular location">
    <subcellularLocation>
        <location evidence="1">Nucleus</location>
    </subcellularLocation>
</comment>
<dbReference type="PANTHER" id="PTHR11945:SF725">
    <property type="entry name" value="AGAMOUS-LIKE 58-RELATED"/>
    <property type="match status" value="1"/>
</dbReference>
<dbReference type="InterPro" id="IPR036879">
    <property type="entry name" value="TF_MADSbox_sf"/>
</dbReference>
<dbReference type="SUPFAM" id="SSF55455">
    <property type="entry name" value="SRF-like"/>
    <property type="match status" value="1"/>
</dbReference>
<dbReference type="PRINTS" id="PR00404">
    <property type="entry name" value="MADSDOMAIN"/>
</dbReference>
<accession>A0AAU9R6D3</accession>
<dbReference type="GO" id="GO:0005634">
    <property type="term" value="C:nucleus"/>
    <property type="evidence" value="ECO:0007669"/>
    <property type="project" value="UniProtKB-SubCell"/>
</dbReference>
<name>A0AAU9R6D3_THLAR</name>
<dbReference type="GO" id="GO:0000978">
    <property type="term" value="F:RNA polymerase II cis-regulatory region sequence-specific DNA binding"/>
    <property type="evidence" value="ECO:0007669"/>
    <property type="project" value="TreeGrafter"/>
</dbReference>
<reference evidence="7 8" key="1">
    <citation type="submission" date="2022-03" db="EMBL/GenBank/DDBJ databases">
        <authorList>
            <person name="Nunn A."/>
            <person name="Chopra R."/>
            <person name="Nunn A."/>
            <person name="Contreras Garrido A."/>
        </authorList>
    </citation>
    <scope>NUCLEOTIDE SEQUENCE [LARGE SCALE GENOMIC DNA]</scope>
</reference>
<dbReference type="PROSITE" id="PS50066">
    <property type="entry name" value="MADS_BOX_2"/>
    <property type="match status" value="1"/>
</dbReference>
<dbReference type="InterPro" id="IPR002100">
    <property type="entry name" value="TF_MADSbox"/>
</dbReference>
<dbReference type="EMBL" id="OU466857">
    <property type="protein sequence ID" value="CAH2034415.1"/>
    <property type="molecule type" value="Genomic_DNA"/>
</dbReference>
<evidence type="ECO:0000256" key="5">
    <source>
        <dbReference type="ARBA" id="ARBA00023242"/>
    </source>
</evidence>
<keyword evidence="3" id="KW-0238">DNA-binding</keyword>
<dbReference type="SMART" id="SM00432">
    <property type="entry name" value="MADS"/>
    <property type="match status" value="1"/>
</dbReference>
<dbReference type="Gene3D" id="3.40.1810.10">
    <property type="entry name" value="Transcription factor, MADS-box"/>
    <property type="match status" value="1"/>
</dbReference>
<evidence type="ECO:0000259" key="6">
    <source>
        <dbReference type="PROSITE" id="PS50066"/>
    </source>
</evidence>
<dbReference type="Proteomes" id="UP000836841">
    <property type="component" value="Chromosome 1"/>
</dbReference>
<evidence type="ECO:0000256" key="1">
    <source>
        <dbReference type="ARBA" id="ARBA00004123"/>
    </source>
</evidence>
<keyword evidence="4" id="KW-0804">Transcription</keyword>